<accession>A0A1Y6BT16</accession>
<dbReference type="Gene3D" id="2.40.160.10">
    <property type="entry name" value="Porin"/>
    <property type="match status" value="1"/>
</dbReference>
<dbReference type="Proteomes" id="UP000192907">
    <property type="component" value="Unassembled WGS sequence"/>
</dbReference>
<dbReference type="InterPro" id="IPR023614">
    <property type="entry name" value="Porin_dom_sf"/>
</dbReference>
<sequence>MYRLLFVVLLSILPTRGLSHGLTERKVAEGLSVMSNLSSSFSSRSPIEQNQLWVVPGFFMGGEALPQQRGFNVSEARVAAQYREGSITIYGKAGYHGHDDAIEWEEAKLGYLVSSSTRVEAGKMKGRFSFANQRHGSDTPFLSYPLSYDIIWGRHYVDDGIRLILDTATLDCGLEGWTGNRFPSQLGDDGKGAYDIYCRKSIFTEQWNLTVGTYYYNGSASRRVDERYTTGHNHGVDAAVIPYYYFSGKTEISGVLAETDFTLGSLKFELQGELMNSESQGDIRDTTRISSIQTRYQGLSGTASAAYHSHRLSFRYDHLRFKNKLEGAAATDLAELAGLIANQDPIAVSFGYQWQANSDLLLKIEWLKSKYISDQHETILAGFSWFHTTSR</sequence>
<organism evidence="1 2">
    <name type="scientific">Pseudobacteriovorax antillogorgiicola</name>
    <dbReference type="NCBI Taxonomy" id="1513793"/>
    <lineage>
        <taxon>Bacteria</taxon>
        <taxon>Pseudomonadati</taxon>
        <taxon>Bdellovibrionota</taxon>
        <taxon>Oligoflexia</taxon>
        <taxon>Oligoflexales</taxon>
        <taxon>Pseudobacteriovoracaceae</taxon>
        <taxon>Pseudobacteriovorax</taxon>
    </lineage>
</organism>
<dbReference type="RefSeq" id="WP_132318798.1">
    <property type="nucleotide sequence ID" value="NZ_FWZT01000008.1"/>
</dbReference>
<dbReference type="OrthoDB" id="9788733at2"/>
<gene>
    <name evidence="1" type="ORF">SAMN06296036_108178</name>
</gene>
<dbReference type="STRING" id="1513793.SAMN06296036_108178"/>
<dbReference type="EMBL" id="FWZT01000008">
    <property type="protein sequence ID" value="SMF26898.1"/>
    <property type="molecule type" value="Genomic_DNA"/>
</dbReference>
<name>A0A1Y6BT16_9BACT</name>
<reference evidence="2" key="1">
    <citation type="submission" date="2017-04" db="EMBL/GenBank/DDBJ databases">
        <authorList>
            <person name="Varghese N."/>
            <person name="Submissions S."/>
        </authorList>
    </citation>
    <scope>NUCLEOTIDE SEQUENCE [LARGE SCALE GENOMIC DNA]</scope>
    <source>
        <strain evidence="2">RKEM611</strain>
    </source>
</reference>
<evidence type="ECO:0000313" key="2">
    <source>
        <dbReference type="Proteomes" id="UP000192907"/>
    </source>
</evidence>
<keyword evidence="2" id="KW-1185">Reference proteome</keyword>
<dbReference type="AlphaFoldDB" id="A0A1Y6BT16"/>
<protein>
    <recommendedName>
        <fullName evidence="3">Phosphate-selective porin O and P</fullName>
    </recommendedName>
</protein>
<proteinExistence type="predicted"/>
<evidence type="ECO:0008006" key="3">
    <source>
        <dbReference type="Google" id="ProtNLM"/>
    </source>
</evidence>
<dbReference type="SUPFAM" id="SSF56935">
    <property type="entry name" value="Porins"/>
    <property type="match status" value="1"/>
</dbReference>
<evidence type="ECO:0000313" key="1">
    <source>
        <dbReference type="EMBL" id="SMF26898.1"/>
    </source>
</evidence>